<keyword evidence="5" id="KW-0119">Carbohydrate metabolism</keyword>
<accession>A0A0F9WBG6</accession>
<reference evidence="6" key="1">
    <citation type="journal article" date="2015" name="Nature">
        <title>Complex archaea that bridge the gap between prokaryotes and eukaryotes.</title>
        <authorList>
            <person name="Spang A."/>
            <person name="Saw J.H."/>
            <person name="Jorgensen S.L."/>
            <person name="Zaremba-Niedzwiedzka K."/>
            <person name="Martijn J."/>
            <person name="Lind A.E."/>
            <person name="van Eijk R."/>
            <person name="Schleper C."/>
            <person name="Guy L."/>
            <person name="Ettema T.J."/>
        </authorList>
    </citation>
    <scope>NUCLEOTIDE SEQUENCE</scope>
</reference>
<organism evidence="6">
    <name type="scientific">marine sediment metagenome</name>
    <dbReference type="NCBI Taxonomy" id="412755"/>
    <lineage>
        <taxon>unclassified sequences</taxon>
        <taxon>metagenomes</taxon>
        <taxon>ecological metagenomes</taxon>
    </lineage>
</organism>
<dbReference type="InterPro" id="IPR006879">
    <property type="entry name" value="YdjC-like"/>
</dbReference>
<evidence type="ECO:0000256" key="4">
    <source>
        <dbReference type="ARBA" id="ARBA00022842"/>
    </source>
</evidence>
<keyword evidence="4" id="KW-0460">Magnesium</keyword>
<protein>
    <recommendedName>
        <fullName evidence="7">ChbG/HpnK family deacetylase</fullName>
    </recommendedName>
</protein>
<dbReference type="Pfam" id="PF04794">
    <property type="entry name" value="YdjC"/>
    <property type="match status" value="1"/>
</dbReference>
<evidence type="ECO:0000256" key="2">
    <source>
        <dbReference type="ARBA" id="ARBA00022723"/>
    </source>
</evidence>
<dbReference type="Gene3D" id="3.20.20.370">
    <property type="entry name" value="Glycoside hydrolase/deacetylase"/>
    <property type="match status" value="1"/>
</dbReference>
<dbReference type="GO" id="GO:0016787">
    <property type="term" value="F:hydrolase activity"/>
    <property type="evidence" value="ECO:0007669"/>
    <property type="project" value="UniProtKB-KW"/>
</dbReference>
<dbReference type="GO" id="GO:0005975">
    <property type="term" value="P:carbohydrate metabolic process"/>
    <property type="evidence" value="ECO:0007669"/>
    <property type="project" value="InterPro"/>
</dbReference>
<dbReference type="GO" id="GO:0046872">
    <property type="term" value="F:metal ion binding"/>
    <property type="evidence" value="ECO:0007669"/>
    <property type="project" value="UniProtKB-KW"/>
</dbReference>
<evidence type="ECO:0000256" key="1">
    <source>
        <dbReference type="ARBA" id="ARBA00001946"/>
    </source>
</evidence>
<dbReference type="PANTHER" id="PTHR31609:SF1">
    <property type="entry name" value="CARBOHYDRATE DEACETYLASE"/>
    <property type="match status" value="1"/>
</dbReference>
<sequence length="286" mass="30666">MTERPGPKRVIVNADDFGFSAAISDGILRAHREGIVTSTTLAANMPAAAEAAGRLADAPDLGVGVHLNASQGPPLSEPGRVLAGDDGQMSRGGLGLIRACMCRPALLGVIEAEFDTQIRWVLDRGISPTHLDTHRHCHGYGPIFARVIGLARRYDIPYVRRHREVLPGRGWPWAPLKQRGIRLVLNALGRCRRRKGSGFLATDGTWGIAHTGLIDAAWLILAAQRAPVGVVEIMTHPGCGDGLAAGLSRLGERRRAELAALCDPAVRLAFEQADVELIHYGHLHGA</sequence>
<comment type="cofactor">
    <cofactor evidence="1">
        <name>Mg(2+)</name>
        <dbReference type="ChEBI" id="CHEBI:18420"/>
    </cofactor>
</comment>
<dbReference type="InterPro" id="IPR011330">
    <property type="entry name" value="Glyco_hydro/deAcase_b/a-brl"/>
</dbReference>
<dbReference type="EMBL" id="LAZR01000190">
    <property type="protein sequence ID" value="KKN83131.1"/>
    <property type="molecule type" value="Genomic_DNA"/>
</dbReference>
<dbReference type="SUPFAM" id="SSF88713">
    <property type="entry name" value="Glycoside hydrolase/deacetylase"/>
    <property type="match status" value="1"/>
</dbReference>
<evidence type="ECO:0000256" key="5">
    <source>
        <dbReference type="ARBA" id="ARBA00023277"/>
    </source>
</evidence>
<dbReference type="PANTHER" id="PTHR31609">
    <property type="entry name" value="YDJC DEACETYLASE FAMILY MEMBER"/>
    <property type="match status" value="1"/>
</dbReference>
<gene>
    <name evidence="6" type="ORF">LCGC14_0302450</name>
</gene>
<name>A0A0F9WBG6_9ZZZZ</name>
<evidence type="ECO:0000313" key="6">
    <source>
        <dbReference type="EMBL" id="KKN83131.1"/>
    </source>
</evidence>
<evidence type="ECO:0008006" key="7">
    <source>
        <dbReference type="Google" id="ProtNLM"/>
    </source>
</evidence>
<dbReference type="GO" id="GO:0019213">
    <property type="term" value="F:deacetylase activity"/>
    <property type="evidence" value="ECO:0007669"/>
    <property type="project" value="TreeGrafter"/>
</dbReference>
<keyword evidence="2" id="KW-0479">Metal-binding</keyword>
<proteinExistence type="predicted"/>
<evidence type="ECO:0000256" key="3">
    <source>
        <dbReference type="ARBA" id="ARBA00022801"/>
    </source>
</evidence>
<comment type="caution">
    <text evidence="6">The sequence shown here is derived from an EMBL/GenBank/DDBJ whole genome shotgun (WGS) entry which is preliminary data.</text>
</comment>
<dbReference type="AlphaFoldDB" id="A0A0F9WBG6"/>
<keyword evidence="3" id="KW-0378">Hydrolase</keyword>